<dbReference type="RefSeq" id="WP_250874262.1">
    <property type="nucleotide sequence ID" value="NZ_JALXFV010000007.1"/>
</dbReference>
<dbReference type="Gene3D" id="3.40.720.10">
    <property type="entry name" value="Alkaline Phosphatase, subunit A"/>
    <property type="match status" value="2"/>
</dbReference>
<dbReference type="AlphaFoldDB" id="A0ABD6AXI4"/>
<sequence>MSEKGRVRKQQASRAFVLGLDGVPWDLIEQWSQAGELPNFAQLIEDGAAGPLKSTVPANTPIAWPSISTGCWADSHGIYEFYKLRANRSKRAYNQTDRRQPALWNLLSPAVVANVPMTYPPETIDGKMVSGMMTPNVNSGFTEPPALGDEILDRIDDYTIELQWDEYDDDDRLVRDIHSLVETRRELMRHLMETPEWRLFFFVYVAPDRLQHRVWDDERLLEHYHYLDDILGEVIDYCDERESALYVVSDHGFGPVSSSVYVNRVLANHGLLTKRKPDRSQSLLSSLGITRSRVVDTAAATGLDVQALAKRLPRDLVDSVAKQVPGTHSVYDVDFSQTRAFLHGLGSIYVNDTHRFESGIVEPTDVKKVKTEVMSALRGLRVPGRDTAPIVVHDGADLFPDDPDAPDVVVEPEAGYMVSTRLADEVVDDHTPVVANHRPEGVFLARGPDIAPGASPDGATVVDVAPTILHGLQEPIPEASDGRVLSEIFVDGSMPSVESPRVRSYQTDRKTSSATGKHDIVEDRLRGLGYVE</sequence>
<dbReference type="Proteomes" id="UP001597187">
    <property type="component" value="Unassembled WGS sequence"/>
</dbReference>
<dbReference type="InterPro" id="IPR002591">
    <property type="entry name" value="Phosphodiest/P_Trfase"/>
</dbReference>
<dbReference type="InterPro" id="IPR017850">
    <property type="entry name" value="Alkaline_phosphatase_core_sf"/>
</dbReference>
<proteinExistence type="predicted"/>
<evidence type="ECO:0000256" key="1">
    <source>
        <dbReference type="SAM" id="MobiDB-lite"/>
    </source>
</evidence>
<feature type="compositionally biased region" description="Basic and acidic residues" evidence="1">
    <location>
        <begin position="506"/>
        <end position="518"/>
    </location>
</feature>
<dbReference type="PANTHER" id="PTHR10151">
    <property type="entry name" value="ECTONUCLEOTIDE PYROPHOSPHATASE/PHOSPHODIESTERASE"/>
    <property type="match status" value="1"/>
</dbReference>
<keyword evidence="3" id="KW-1185">Reference proteome</keyword>
<name>A0ABD6AXI4_9EURY</name>
<comment type="caution">
    <text evidence="2">The sequence shown here is derived from an EMBL/GenBank/DDBJ whole genome shotgun (WGS) entry which is preliminary data.</text>
</comment>
<accession>A0ABD6AXI4</accession>
<protein>
    <submittedName>
        <fullName evidence="2">Alkaline phosphatase family protein</fullName>
    </submittedName>
</protein>
<gene>
    <name evidence="2" type="ORF">ACFSBT_13480</name>
</gene>
<dbReference type="GO" id="GO:0016787">
    <property type="term" value="F:hydrolase activity"/>
    <property type="evidence" value="ECO:0007669"/>
    <property type="project" value="UniProtKB-ARBA"/>
</dbReference>
<organism evidence="2 3">
    <name type="scientific">Halomarina rubra</name>
    <dbReference type="NCBI Taxonomy" id="2071873"/>
    <lineage>
        <taxon>Archaea</taxon>
        <taxon>Methanobacteriati</taxon>
        <taxon>Methanobacteriota</taxon>
        <taxon>Stenosarchaea group</taxon>
        <taxon>Halobacteria</taxon>
        <taxon>Halobacteriales</taxon>
        <taxon>Natronomonadaceae</taxon>
        <taxon>Halomarina</taxon>
    </lineage>
</organism>
<dbReference type="PANTHER" id="PTHR10151:SF120">
    <property type="entry name" value="BIS(5'-ADENOSYL)-TRIPHOSPHATASE"/>
    <property type="match status" value="1"/>
</dbReference>
<dbReference type="SUPFAM" id="SSF53649">
    <property type="entry name" value="Alkaline phosphatase-like"/>
    <property type="match status" value="1"/>
</dbReference>
<feature type="region of interest" description="Disordered" evidence="1">
    <location>
        <begin position="496"/>
        <end position="518"/>
    </location>
</feature>
<dbReference type="EMBL" id="JBHUDC010000007">
    <property type="protein sequence ID" value="MFD1514288.1"/>
    <property type="molecule type" value="Genomic_DNA"/>
</dbReference>
<reference evidence="2 3" key="1">
    <citation type="journal article" date="2019" name="Int. J. Syst. Evol. Microbiol.">
        <title>The Global Catalogue of Microorganisms (GCM) 10K type strain sequencing project: providing services to taxonomists for standard genome sequencing and annotation.</title>
        <authorList>
            <consortium name="The Broad Institute Genomics Platform"/>
            <consortium name="The Broad Institute Genome Sequencing Center for Infectious Disease"/>
            <person name="Wu L."/>
            <person name="Ma J."/>
        </authorList>
    </citation>
    <scope>NUCLEOTIDE SEQUENCE [LARGE SCALE GENOMIC DNA]</scope>
    <source>
        <strain evidence="2 3">CGMCC 1.12563</strain>
    </source>
</reference>
<dbReference type="Pfam" id="PF01663">
    <property type="entry name" value="Phosphodiest"/>
    <property type="match status" value="1"/>
</dbReference>
<evidence type="ECO:0000313" key="2">
    <source>
        <dbReference type="EMBL" id="MFD1514288.1"/>
    </source>
</evidence>
<evidence type="ECO:0000313" key="3">
    <source>
        <dbReference type="Proteomes" id="UP001597187"/>
    </source>
</evidence>